<name>A0A448PMG7_ACTVI</name>
<organism evidence="1 2">
    <name type="scientific">Actinomyces viscosus</name>
    <dbReference type="NCBI Taxonomy" id="1656"/>
    <lineage>
        <taxon>Bacteria</taxon>
        <taxon>Bacillati</taxon>
        <taxon>Actinomycetota</taxon>
        <taxon>Actinomycetes</taxon>
        <taxon>Actinomycetales</taxon>
        <taxon>Actinomycetaceae</taxon>
        <taxon>Actinomyces</taxon>
    </lineage>
</organism>
<sequence length="140" mass="15547">MGVSYLCTTLNSGRVIADTDTFLSEGKQQWPDCEAKPLSSDDLETDADILLEPDGASTIISHFRDGQLISVDGADLEEAADIAVWVRSLNPDPNLVLWFTTDNFNGHTVMTPGITPQQVIDQWVDHSEHDPYAEYPEYFS</sequence>
<dbReference type="AlphaFoldDB" id="A0A448PMG7"/>
<accession>A0A448PMG7</accession>
<dbReference type="RefSeq" id="WP_164719374.1">
    <property type="nucleotide sequence ID" value="NZ_JASPER010000145.1"/>
</dbReference>
<protein>
    <submittedName>
        <fullName evidence="1">Uncharacterized protein</fullName>
    </submittedName>
</protein>
<dbReference type="EMBL" id="LR134477">
    <property type="protein sequence ID" value="VEI17100.1"/>
    <property type="molecule type" value="Genomic_DNA"/>
</dbReference>
<evidence type="ECO:0000313" key="2">
    <source>
        <dbReference type="Proteomes" id="UP000268658"/>
    </source>
</evidence>
<reference evidence="1 2" key="1">
    <citation type="submission" date="2018-12" db="EMBL/GenBank/DDBJ databases">
        <authorList>
            <consortium name="Pathogen Informatics"/>
        </authorList>
    </citation>
    <scope>NUCLEOTIDE SEQUENCE [LARGE SCALE GENOMIC DNA]</scope>
    <source>
        <strain evidence="1 2">NCTC10951</strain>
    </source>
</reference>
<dbReference type="KEGG" id="avc:NCTC10951_02018"/>
<dbReference type="Proteomes" id="UP000268658">
    <property type="component" value="Chromosome"/>
</dbReference>
<proteinExistence type="predicted"/>
<evidence type="ECO:0000313" key="1">
    <source>
        <dbReference type="EMBL" id="VEI17100.1"/>
    </source>
</evidence>
<gene>
    <name evidence="1" type="ORF">NCTC10951_02018</name>
</gene>